<dbReference type="InterPro" id="IPR014284">
    <property type="entry name" value="RNA_pol_sigma-70_dom"/>
</dbReference>
<evidence type="ECO:0000259" key="3">
    <source>
        <dbReference type="Pfam" id="PF08281"/>
    </source>
</evidence>
<protein>
    <submittedName>
        <fullName evidence="4">Sigma-24 (FecI)</fullName>
    </submittedName>
</protein>
<comment type="subunit">
    <text evidence="1">Interacts transiently with the RNA polymerase catalytic core formed by RpoA, RpoB, RpoC and RpoZ (2 alpha, 1 beta, 1 beta' and 1 omega subunit) to form the RNA polymerase holoenzyme that can initiate transcription.</text>
</comment>
<dbReference type="NCBIfam" id="NF007214">
    <property type="entry name" value="PRK09636.1"/>
    <property type="match status" value="1"/>
</dbReference>
<dbReference type="GO" id="GO:0016987">
    <property type="term" value="F:sigma factor activity"/>
    <property type="evidence" value="ECO:0007669"/>
    <property type="project" value="InterPro"/>
</dbReference>
<dbReference type="NCBIfam" id="TIGR02937">
    <property type="entry name" value="sigma70-ECF"/>
    <property type="match status" value="1"/>
</dbReference>
<dbReference type="RefSeq" id="WP_008733254.1">
    <property type="nucleotide sequence ID" value="NZ_CP004387.1"/>
</dbReference>
<dbReference type="Pfam" id="PF04542">
    <property type="entry name" value="Sigma70_r2"/>
    <property type="match status" value="1"/>
</dbReference>
<evidence type="ECO:0000256" key="1">
    <source>
        <dbReference type="ARBA" id="ARBA00011344"/>
    </source>
</evidence>
<evidence type="ECO:0000313" key="5">
    <source>
        <dbReference type="Proteomes" id="UP000006764"/>
    </source>
</evidence>
<feature type="domain" description="RNA polymerase sigma factor 70 region 4 type 2" evidence="3">
    <location>
        <begin position="109"/>
        <end position="160"/>
    </location>
</feature>
<dbReference type="Proteomes" id="UP000006764">
    <property type="component" value="Chromosome"/>
</dbReference>
<accession>A0A0B4XTM7</accession>
<name>A0A0B4XTM7_9GAMM</name>
<dbReference type="SUPFAM" id="SSF88946">
    <property type="entry name" value="Sigma2 domain of RNA polymerase sigma factors"/>
    <property type="match status" value="1"/>
</dbReference>
<dbReference type="SUPFAM" id="SSF88659">
    <property type="entry name" value="Sigma3 and sigma4 domains of RNA polymerase sigma factors"/>
    <property type="match status" value="1"/>
</dbReference>
<dbReference type="InterPro" id="IPR013324">
    <property type="entry name" value="RNA_pol_sigma_r3/r4-like"/>
</dbReference>
<keyword evidence="5" id="KW-1185">Reference proteome</keyword>
<dbReference type="Pfam" id="PF08281">
    <property type="entry name" value="Sigma70_r4_2"/>
    <property type="match status" value="1"/>
</dbReference>
<dbReference type="Gene3D" id="1.10.10.10">
    <property type="entry name" value="Winged helix-like DNA-binding domain superfamily/Winged helix DNA-binding domain"/>
    <property type="match status" value="1"/>
</dbReference>
<dbReference type="AlphaFoldDB" id="A0A0B4XTM7"/>
<evidence type="ECO:0000313" key="4">
    <source>
        <dbReference type="EMBL" id="AJD49657.1"/>
    </source>
</evidence>
<dbReference type="GO" id="GO:0003677">
    <property type="term" value="F:DNA binding"/>
    <property type="evidence" value="ECO:0007669"/>
    <property type="project" value="InterPro"/>
</dbReference>
<dbReference type="SUPFAM" id="SSF54427">
    <property type="entry name" value="NTF2-like"/>
    <property type="match status" value="1"/>
</dbReference>
<proteinExistence type="predicted"/>
<dbReference type="PANTHER" id="PTHR30173">
    <property type="entry name" value="SIGMA 19 FACTOR"/>
    <property type="match status" value="1"/>
</dbReference>
<dbReference type="Gene3D" id="3.10.450.50">
    <property type="match status" value="1"/>
</dbReference>
<dbReference type="InterPro" id="IPR013249">
    <property type="entry name" value="RNA_pol_sigma70_r4_t2"/>
</dbReference>
<reference evidence="4 5" key="1">
    <citation type="journal article" date="2012" name="J. Bacteriol.">
        <title>Genome sequence of an alkane-degrading bacterium, Alcanivorax pacificus type strain W11-5, isolated from deep sea sediment.</title>
        <authorList>
            <person name="Lai Q."/>
            <person name="Shao Z."/>
        </authorList>
    </citation>
    <scope>NUCLEOTIDE SEQUENCE [LARGE SCALE GENOMIC DNA]</scope>
    <source>
        <strain evidence="4 5">W11-5</strain>
    </source>
</reference>
<dbReference type="HOGENOM" id="CLU_047691_22_0_6"/>
<dbReference type="InterPro" id="IPR036388">
    <property type="entry name" value="WH-like_DNA-bd_sf"/>
</dbReference>
<dbReference type="EMBL" id="CP004387">
    <property type="protein sequence ID" value="AJD49657.1"/>
    <property type="molecule type" value="Genomic_DNA"/>
</dbReference>
<dbReference type="InterPro" id="IPR032710">
    <property type="entry name" value="NTF2-like_dom_sf"/>
</dbReference>
<dbReference type="InterPro" id="IPR052704">
    <property type="entry name" value="ECF_Sigma-70_Domain"/>
</dbReference>
<sequence length="294" mass="31956">MIEPDDMALFEQQRGFLTGLAYRVLGSVAEAEDAVQDTFLKWSQADRRAIANPAAWLTTACTRRSIDMLRAAHQARVDYVGAWLPEPIQTVTEEAPEAALELASSLSTAFLLLLERLTPRERAAYLLYEVFGQPYDEVALALGVQEAACRKLVSRARQHIGGGDIRSRVPPARQQALLSAFQDAVATGDTGPLALLMADDIELRTDGGGKVQALLEPLSGKARVLAFIADRLNPYWQAYRWHRTRINGGDGALLLDAGRIVASVSFACDGAGRATGIFIMRNPDKLARLAVPGV</sequence>
<dbReference type="PANTHER" id="PTHR30173:SF36">
    <property type="entry name" value="ECF RNA POLYMERASE SIGMA FACTOR SIGJ"/>
    <property type="match status" value="1"/>
</dbReference>
<gene>
    <name evidence="4" type="ORF">S7S_16225</name>
</gene>
<dbReference type="GO" id="GO:0006352">
    <property type="term" value="P:DNA-templated transcription initiation"/>
    <property type="evidence" value="ECO:0007669"/>
    <property type="project" value="InterPro"/>
</dbReference>
<organism evidence="4 5">
    <name type="scientific">Isoalcanivorax pacificus W11-5</name>
    <dbReference type="NCBI Taxonomy" id="391936"/>
    <lineage>
        <taxon>Bacteria</taxon>
        <taxon>Pseudomonadati</taxon>
        <taxon>Pseudomonadota</taxon>
        <taxon>Gammaproteobacteria</taxon>
        <taxon>Oceanospirillales</taxon>
        <taxon>Alcanivoracaceae</taxon>
        <taxon>Isoalcanivorax</taxon>
    </lineage>
</organism>
<dbReference type="Gene3D" id="1.10.1740.10">
    <property type="match status" value="1"/>
</dbReference>
<evidence type="ECO:0000259" key="2">
    <source>
        <dbReference type="Pfam" id="PF04542"/>
    </source>
</evidence>
<dbReference type="OrthoDB" id="3211555at2"/>
<dbReference type="STRING" id="391936.S7S_16225"/>
<dbReference type="KEGG" id="apac:S7S_16225"/>
<dbReference type="InterPro" id="IPR007627">
    <property type="entry name" value="RNA_pol_sigma70_r2"/>
</dbReference>
<dbReference type="InterPro" id="IPR013325">
    <property type="entry name" value="RNA_pol_sigma_r2"/>
</dbReference>
<feature type="domain" description="RNA polymerase sigma-70 region 2" evidence="2">
    <location>
        <begin position="9"/>
        <end position="72"/>
    </location>
</feature>
<dbReference type="CDD" id="cd06171">
    <property type="entry name" value="Sigma70_r4"/>
    <property type="match status" value="1"/>
</dbReference>